<dbReference type="eggNOG" id="ENOG502S6GP">
    <property type="taxonomic scope" value="Eukaryota"/>
</dbReference>
<evidence type="ECO:0000313" key="4">
    <source>
        <dbReference type="Proteomes" id="UP000014074"/>
    </source>
</evidence>
<feature type="region of interest" description="Disordered" evidence="1">
    <location>
        <begin position="260"/>
        <end position="283"/>
    </location>
</feature>
<evidence type="ECO:0000256" key="1">
    <source>
        <dbReference type="SAM" id="MobiDB-lite"/>
    </source>
</evidence>
<sequence>MEKVLSQVMERAQKKFRIGLDWLPAPVSATTYGLSPYLIHRSIVQNEVLFSSEGLTLLSLDHLYTFKSALASYTSTSSAFRLEDAVDELRRYVLSNGRRKLQKSLLLRSYEWLRVNDAALSDVSRMYRRAYGGPEKDSGLENDVDIVVKPKPMSPKPLPEEPLGSDKEGDVTDFEEDDEDDTEDVITPVKAVPTPKPTPTPSVIPPKSTSPYKTPSPGLKGPALRLQTTFDKPAKKVSPPPQPKVTIGDAINIELHDIARDDEEDDADAELTARPSSNTRGPAFPLFNSFSIDEVMFSPVSALTPHKMGPMTPNDYDDISPTTRGEWGFLMVGDSWKAKTAAVETC</sequence>
<dbReference type="AlphaFoldDB" id="R8BMS4"/>
<dbReference type="Pfam" id="PF24483">
    <property type="entry name" value="DUF7582"/>
    <property type="match status" value="1"/>
</dbReference>
<feature type="compositionally biased region" description="Acidic residues" evidence="1">
    <location>
        <begin position="260"/>
        <end position="269"/>
    </location>
</feature>
<dbReference type="EMBL" id="KB933063">
    <property type="protein sequence ID" value="EOO00644.1"/>
    <property type="molecule type" value="Genomic_DNA"/>
</dbReference>
<proteinExistence type="predicted"/>
<accession>R8BMS4</accession>
<keyword evidence="4" id="KW-1185">Reference proteome</keyword>
<feature type="region of interest" description="Disordered" evidence="1">
    <location>
        <begin position="148"/>
        <end position="221"/>
    </location>
</feature>
<organism evidence="3 4">
    <name type="scientific">Phaeoacremonium minimum (strain UCR-PA7)</name>
    <name type="common">Esca disease fungus</name>
    <name type="synonym">Togninia minima</name>
    <dbReference type="NCBI Taxonomy" id="1286976"/>
    <lineage>
        <taxon>Eukaryota</taxon>
        <taxon>Fungi</taxon>
        <taxon>Dikarya</taxon>
        <taxon>Ascomycota</taxon>
        <taxon>Pezizomycotina</taxon>
        <taxon>Sordariomycetes</taxon>
        <taxon>Sordariomycetidae</taxon>
        <taxon>Togniniales</taxon>
        <taxon>Togniniaceae</taxon>
        <taxon>Phaeoacremonium</taxon>
    </lineage>
</organism>
<reference evidence="4" key="1">
    <citation type="journal article" date="2013" name="Genome Announc.">
        <title>Draft genome sequence of the ascomycete Phaeoacremonium aleophilum strain UCR-PA7, a causal agent of the esca disease complex in grapevines.</title>
        <authorList>
            <person name="Blanco-Ulate B."/>
            <person name="Rolshausen P."/>
            <person name="Cantu D."/>
        </authorList>
    </citation>
    <scope>NUCLEOTIDE SEQUENCE [LARGE SCALE GENOMIC DNA]</scope>
    <source>
        <strain evidence="4">UCR-PA7</strain>
    </source>
</reference>
<dbReference type="KEGG" id="tmn:UCRPA7_3842"/>
<protein>
    <recommendedName>
        <fullName evidence="2">DUF7582 domain-containing protein</fullName>
    </recommendedName>
</protein>
<gene>
    <name evidence="3" type="ORF">UCRPA7_3842</name>
</gene>
<dbReference type="HOGENOM" id="CLU_025449_1_0_1"/>
<feature type="compositionally biased region" description="Pro residues" evidence="1">
    <location>
        <begin position="194"/>
        <end position="204"/>
    </location>
</feature>
<feature type="compositionally biased region" description="Acidic residues" evidence="1">
    <location>
        <begin position="171"/>
        <end position="184"/>
    </location>
</feature>
<feature type="compositionally biased region" description="Low complexity" evidence="1">
    <location>
        <begin position="205"/>
        <end position="217"/>
    </location>
</feature>
<evidence type="ECO:0000313" key="3">
    <source>
        <dbReference type="EMBL" id="EOO00644.1"/>
    </source>
</evidence>
<dbReference type="Proteomes" id="UP000014074">
    <property type="component" value="Unassembled WGS sequence"/>
</dbReference>
<dbReference type="GeneID" id="19324231"/>
<evidence type="ECO:0000259" key="2">
    <source>
        <dbReference type="Pfam" id="PF24483"/>
    </source>
</evidence>
<name>R8BMS4_PHAM7</name>
<dbReference type="InterPro" id="IPR056004">
    <property type="entry name" value="DUF7582"/>
</dbReference>
<dbReference type="RefSeq" id="XP_007914619.1">
    <property type="nucleotide sequence ID" value="XM_007916428.1"/>
</dbReference>
<feature type="domain" description="DUF7582" evidence="2">
    <location>
        <begin position="2"/>
        <end position="132"/>
    </location>
</feature>
<dbReference type="OrthoDB" id="5350192at2759"/>